<keyword evidence="11" id="KW-1185">Reference proteome</keyword>
<evidence type="ECO:0000256" key="5">
    <source>
        <dbReference type="PROSITE-ProRule" id="PRU01240"/>
    </source>
</evidence>
<reference evidence="10 11" key="1">
    <citation type="submission" date="2024-10" db="EMBL/GenBank/DDBJ databases">
        <title>The Natural Products Discovery Center: Release of the First 8490 Sequenced Strains for Exploring Actinobacteria Biosynthetic Diversity.</title>
        <authorList>
            <person name="Kalkreuter E."/>
            <person name="Kautsar S.A."/>
            <person name="Yang D."/>
            <person name="Bader C.D."/>
            <person name="Teijaro C.N."/>
            <person name="Fluegel L."/>
            <person name="Davis C.M."/>
            <person name="Simpson J.R."/>
            <person name="Lauterbach L."/>
            <person name="Steele A.D."/>
            <person name="Gui C."/>
            <person name="Meng S."/>
            <person name="Li G."/>
            <person name="Viehrig K."/>
            <person name="Ye F."/>
            <person name="Su P."/>
            <person name="Kiefer A.F."/>
            <person name="Nichols A."/>
            <person name="Cepeda A.J."/>
            <person name="Yan W."/>
            <person name="Fan B."/>
            <person name="Jiang Y."/>
            <person name="Adhikari A."/>
            <person name="Zheng C.-J."/>
            <person name="Schuster L."/>
            <person name="Cowan T.M."/>
            <person name="Smanski M.J."/>
            <person name="Chevrette M.G."/>
            <person name="De Carvalho L.P.S."/>
            <person name="Shen B."/>
        </authorList>
    </citation>
    <scope>NUCLEOTIDE SEQUENCE [LARGE SCALE GENOMIC DNA]</scope>
    <source>
        <strain evidence="10 11">NPDC051599</strain>
    </source>
</reference>
<dbReference type="InterPro" id="IPR000209">
    <property type="entry name" value="Peptidase_S8/S53_dom"/>
</dbReference>
<sequence length="393" mass="39856">MAGHTASGAVRAGRALVGTAALALTVFTSLTAAPAGTGAGAPADSGSLRGSEWALNALRADQAWRTTKGHGVTVAVIGTGVDATHPDLKGRVVKGSDVGDGSTVDGRRDQGAAEVQGTHQAGIIAGTGRNYRGDGLHGLAPEARILPFRVFRNDKALTAATARAIMNAARQGAQVIDVTVSTPQASDDLKTAVDYASQQGALVVAGAGDTGRTGNAASYPAAFPRVLSVAATDKKGSVWPDSHHGKDVDLAAPGVDILTTARNDGYWTGSGTGYAAGWVAASAALLRAEHPKWTVGKVTRELTETATHNSGSWDPRYGFGIVASAAALAGHDSSPAARGKPANQAVDASDRTAFRSSDTGPTLVVAAVMGGLIVLAVPAWFLIRRSVTPSDDD</sequence>
<comment type="caution">
    <text evidence="10">The sequence shown here is derived from an EMBL/GenBank/DDBJ whole genome shotgun (WGS) entry which is preliminary data.</text>
</comment>
<evidence type="ECO:0000256" key="6">
    <source>
        <dbReference type="SAM" id="MobiDB-lite"/>
    </source>
</evidence>
<dbReference type="PANTHER" id="PTHR43806">
    <property type="entry name" value="PEPTIDASE S8"/>
    <property type="match status" value="1"/>
</dbReference>
<dbReference type="PANTHER" id="PTHR43806:SF11">
    <property type="entry name" value="CEREVISIN-RELATED"/>
    <property type="match status" value="1"/>
</dbReference>
<comment type="caution">
    <text evidence="5">Lacks conserved residue(s) required for the propagation of feature annotation.</text>
</comment>
<keyword evidence="8" id="KW-0732">Signal</keyword>
<keyword evidence="2" id="KW-0645">Protease</keyword>
<dbReference type="InterPro" id="IPR036852">
    <property type="entry name" value="Peptidase_S8/S53_dom_sf"/>
</dbReference>
<feature type="chain" id="PRO_5047228355" evidence="8">
    <location>
        <begin position="33"/>
        <end position="393"/>
    </location>
</feature>
<keyword evidence="4" id="KW-0720">Serine protease</keyword>
<feature type="region of interest" description="Disordered" evidence="6">
    <location>
        <begin position="332"/>
        <end position="357"/>
    </location>
</feature>
<feature type="region of interest" description="Disordered" evidence="6">
    <location>
        <begin position="96"/>
        <end position="116"/>
    </location>
</feature>
<name>A0ABW7YD04_STRCE</name>
<gene>
    <name evidence="10" type="ORF">ACIA8P_35095</name>
</gene>
<evidence type="ECO:0000256" key="4">
    <source>
        <dbReference type="ARBA" id="ARBA00022825"/>
    </source>
</evidence>
<dbReference type="PRINTS" id="PR00723">
    <property type="entry name" value="SUBTILISIN"/>
</dbReference>
<proteinExistence type="inferred from homology"/>
<dbReference type="InterPro" id="IPR015500">
    <property type="entry name" value="Peptidase_S8_subtilisin-rel"/>
</dbReference>
<dbReference type="RefSeq" id="WP_398660229.1">
    <property type="nucleotide sequence ID" value="NZ_JBITDC010000017.1"/>
</dbReference>
<keyword evidence="3" id="KW-0378">Hydrolase</keyword>
<accession>A0ABW7YD04</accession>
<feature type="domain" description="Peptidase S8/S53" evidence="9">
    <location>
        <begin position="69"/>
        <end position="320"/>
    </location>
</feature>
<evidence type="ECO:0000256" key="1">
    <source>
        <dbReference type="ARBA" id="ARBA00011073"/>
    </source>
</evidence>
<feature type="signal peptide" evidence="8">
    <location>
        <begin position="1"/>
        <end position="32"/>
    </location>
</feature>
<evidence type="ECO:0000256" key="2">
    <source>
        <dbReference type="ARBA" id="ARBA00022670"/>
    </source>
</evidence>
<keyword evidence="7" id="KW-0472">Membrane</keyword>
<evidence type="ECO:0000256" key="7">
    <source>
        <dbReference type="SAM" id="Phobius"/>
    </source>
</evidence>
<comment type="similarity">
    <text evidence="1 5">Belongs to the peptidase S8 family.</text>
</comment>
<feature type="transmembrane region" description="Helical" evidence="7">
    <location>
        <begin position="363"/>
        <end position="383"/>
    </location>
</feature>
<evidence type="ECO:0000256" key="8">
    <source>
        <dbReference type="SAM" id="SignalP"/>
    </source>
</evidence>
<dbReference type="Proteomes" id="UP001612415">
    <property type="component" value="Unassembled WGS sequence"/>
</dbReference>
<protein>
    <submittedName>
        <fullName evidence="10">S8 family serine peptidase</fullName>
    </submittedName>
</protein>
<keyword evidence="7" id="KW-1133">Transmembrane helix</keyword>
<keyword evidence="7" id="KW-0812">Transmembrane</keyword>
<dbReference type="InterPro" id="IPR050131">
    <property type="entry name" value="Peptidase_S8_subtilisin-like"/>
</dbReference>
<organism evidence="10 11">
    <name type="scientific">Streptomyces cellulosae</name>
    <dbReference type="NCBI Taxonomy" id="1968"/>
    <lineage>
        <taxon>Bacteria</taxon>
        <taxon>Bacillati</taxon>
        <taxon>Actinomycetota</taxon>
        <taxon>Actinomycetes</taxon>
        <taxon>Kitasatosporales</taxon>
        <taxon>Streptomycetaceae</taxon>
        <taxon>Streptomyces</taxon>
    </lineage>
</organism>
<evidence type="ECO:0000313" key="10">
    <source>
        <dbReference type="EMBL" id="MFI5679798.1"/>
    </source>
</evidence>
<dbReference type="PROSITE" id="PS51892">
    <property type="entry name" value="SUBTILASE"/>
    <property type="match status" value="1"/>
</dbReference>
<evidence type="ECO:0000313" key="11">
    <source>
        <dbReference type="Proteomes" id="UP001612415"/>
    </source>
</evidence>
<dbReference type="Gene3D" id="3.40.50.200">
    <property type="entry name" value="Peptidase S8/S53 domain"/>
    <property type="match status" value="1"/>
</dbReference>
<dbReference type="Pfam" id="PF00082">
    <property type="entry name" value="Peptidase_S8"/>
    <property type="match status" value="1"/>
</dbReference>
<evidence type="ECO:0000259" key="9">
    <source>
        <dbReference type="Pfam" id="PF00082"/>
    </source>
</evidence>
<dbReference type="EMBL" id="JBITDC010000017">
    <property type="protein sequence ID" value="MFI5679798.1"/>
    <property type="molecule type" value="Genomic_DNA"/>
</dbReference>
<evidence type="ECO:0000256" key="3">
    <source>
        <dbReference type="ARBA" id="ARBA00022801"/>
    </source>
</evidence>
<dbReference type="SUPFAM" id="SSF52743">
    <property type="entry name" value="Subtilisin-like"/>
    <property type="match status" value="1"/>
</dbReference>